<dbReference type="HAMAP" id="MF_00102">
    <property type="entry name" value="DapB"/>
    <property type="match status" value="1"/>
</dbReference>
<dbReference type="AlphaFoldDB" id="A0A1I1JLA7"/>
<dbReference type="InterPro" id="IPR022663">
    <property type="entry name" value="DapB_C"/>
</dbReference>
<keyword evidence="2 9" id="KW-0963">Cytoplasm</keyword>
<feature type="binding site" evidence="9">
    <location>
        <begin position="104"/>
        <end position="107"/>
    </location>
    <ligand>
        <name>NAD(+)</name>
        <dbReference type="ChEBI" id="CHEBI:57540"/>
    </ligand>
</feature>
<comment type="pathway">
    <text evidence="9">Amino-acid biosynthesis; L-lysine biosynthesis via DAP pathway; (S)-tetrahydrodipicolinate from L-aspartate: step 4/4.</text>
</comment>
<dbReference type="InterPro" id="IPR036291">
    <property type="entry name" value="NAD(P)-bd_dom_sf"/>
</dbReference>
<evidence type="ECO:0000256" key="6">
    <source>
        <dbReference type="ARBA" id="ARBA00023002"/>
    </source>
</evidence>
<dbReference type="Gene3D" id="3.30.360.10">
    <property type="entry name" value="Dihydrodipicolinate Reductase, domain 2"/>
    <property type="match status" value="1"/>
</dbReference>
<dbReference type="Pfam" id="PF05173">
    <property type="entry name" value="DapB_C"/>
    <property type="match status" value="1"/>
</dbReference>
<evidence type="ECO:0000256" key="9">
    <source>
        <dbReference type="HAMAP-Rule" id="MF_00102"/>
    </source>
</evidence>
<feature type="binding site" evidence="9">
    <location>
        <begin position="80"/>
        <end position="82"/>
    </location>
    <ligand>
        <name>NAD(+)</name>
        <dbReference type="ChEBI" id="CHEBI:57540"/>
    </ligand>
</feature>
<feature type="domain" description="Dihydrodipicolinate reductase C-terminal" evidence="12">
    <location>
        <begin position="110"/>
        <end position="241"/>
    </location>
</feature>
<comment type="similarity">
    <text evidence="1 9">Belongs to the DapB family.</text>
</comment>
<evidence type="ECO:0000256" key="7">
    <source>
        <dbReference type="ARBA" id="ARBA00023027"/>
    </source>
</evidence>
<dbReference type="GO" id="GO:0051287">
    <property type="term" value="F:NAD binding"/>
    <property type="evidence" value="ECO:0007669"/>
    <property type="project" value="UniProtKB-UniRule"/>
</dbReference>
<dbReference type="PANTHER" id="PTHR20836">
    <property type="entry name" value="DIHYDRODIPICOLINATE REDUCTASE"/>
    <property type="match status" value="1"/>
</dbReference>
<evidence type="ECO:0000256" key="4">
    <source>
        <dbReference type="ARBA" id="ARBA00022857"/>
    </source>
</evidence>
<dbReference type="STRING" id="753702.SAMN04488102_10771"/>
<feature type="domain" description="Dihydrodipicolinate reductase N-terminal" evidence="11">
    <location>
        <begin position="1"/>
        <end position="107"/>
    </location>
</feature>
<keyword evidence="5 9" id="KW-0220">Diaminopimelate biosynthesis</keyword>
<keyword evidence="8 9" id="KW-0457">Lysine biosynthesis</keyword>
<comment type="catalytic activity">
    <reaction evidence="9">
        <text>(S)-2,3,4,5-tetrahydrodipicolinate + NAD(+) + H2O = (2S,4S)-4-hydroxy-2,3,4,5-tetrahydrodipicolinate + NADH + H(+)</text>
        <dbReference type="Rhea" id="RHEA:35323"/>
        <dbReference type="ChEBI" id="CHEBI:15377"/>
        <dbReference type="ChEBI" id="CHEBI:15378"/>
        <dbReference type="ChEBI" id="CHEBI:16845"/>
        <dbReference type="ChEBI" id="CHEBI:57540"/>
        <dbReference type="ChEBI" id="CHEBI:57945"/>
        <dbReference type="ChEBI" id="CHEBI:67139"/>
        <dbReference type="EC" id="1.17.1.8"/>
    </reaction>
</comment>
<feature type="binding site" evidence="9">
    <location>
        <begin position="146"/>
        <end position="147"/>
    </location>
    <ligand>
        <name>(S)-2,3,4,5-tetrahydrodipicolinate</name>
        <dbReference type="ChEBI" id="CHEBI:16845"/>
    </ligand>
</feature>
<dbReference type="EC" id="1.17.1.8" evidence="9 10"/>
<evidence type="ECO:0000259" key="11">
    <source>
        <dbReference type="Pfam" id="PF01113"/>
    </source>
</evidence>
<feature type="active site" description="Proton donor/acceptor" evidence="9">
    <location>
        <position position="136"/>
    </location>
</feature>
<organism evidence="13 14">
    <name type="scientific">Alkalibacterium subtropicum</name>
    <dbReference type="NCBI Taxonomy" id="753702"/>
    <lineage>
        <taxon>Bacteria</taxon>
        <taxon>Bacillati</taxon>
        <taxon>Bacillota</taxon>
        <taxon>Bacilli</taxon>
        <taxon>Lactobacillales</taxon>
        <taxon>Carnobacteriaceae</taxon>
        <taxon>Alkalibacterium</taxon>
    </lineage>
</organism>
<dbReference type="InterPro" id="IPR000846">
    <property type="entry name" value="DapB_N"/>
</dbReference>
<keyword evidence="14" id="KW-1185">Reference proteome</keyword>
<evidence type="ECO:0000256" key="5">
    <source>
        <dbReference type="ARBA" id="ARBA00022915"/>
    </source>
</evidence>
<evidence type="ECO:0000256" key="3">
    <source>
        <dbReference type="ARBA" id="ARBA00022605"/>
    </source>
</evidence>
<feature type="active site" description="Proton donor" evidence="9">
    <location>
        <position position="140"/>
    </location>
</feature>
<keyword evidence="4 9" id="KW-0521">NADP</keyword>
<comment type="function">
    <text evidence="9">Catalyzes the conversion of 4-hydroxy-tetrahydrodipicolinate (HTPA) to tetrahydrodipicolinate.</text>
</comment>
<proteinExistence type="inferred from homology"/>
<dbReference type="InterPro" id="IPR023940">
    <property type="entry name" value="DHDPR_bac"/>
</dbReference>
<comment type="subunit">
    <text evidence="9">Homotetramer.</text>
</comment>
<dbReference type="PANTHER" id="PTHR20836:SF7">
    <property type="entry name" value="4-HYDROXY-TETRAHYDRODIPICOLINATE REDUCTASE"/>
    <property type="match status" value="1"/>
</dbReference>
<dbReference type="OrthoDB" id="9790352at2"/>
<dbReference type="Gene3D" id="3.40.50.720">
    <property type="entry name" value="NAD(P)-binding Rossmann-like Domain"/>
    <property type="match status" value="1"/>
</dbReference>
<dbReference type="GO" id="GO:0005829">
    <property type="term" value="C:cytosol"/>
    <property type="evidence" value="ECO:0007669"/>
    <property type="project" value="TreeGrafter"/>
</dbReference>
<dbReference type="GO" id="GO:0050661">
    <property type="term" value="F:NADP binding"/>
    <property type="evidence" value="ECO:0007669"/>
    <property type="project" value="UniProtKB-UniRule"/>
</dbReference>
<dbReference type="CDD" id="cd02274">
    <property type="entry name" value="DHDPR_N"/>
    <property type="match status" value="1"/>
</dbReference>
<dbReference type="UniPathway" id="UPA00034">
    <property type="reaction ID" value="UER00018"/>
</dbReference>
<evidence type="ECO:0000259" key="12">
    <source>
        <dbReference type="Pfam" id="PF05173"/>
    </source>
</evidence>
<sequence length="244" mass="26899">MKLLLVGYGAMNKRVAKLAEANGHEIVGALSPTEENDCPHPLFDSVNEGLPEADCLIDFSHPTLTKEVLTSDLNIPMVIATTGEKETLLELMDKKAETAPVFFSANMSYGVHIVTQLLETIAPLMDDYDIEMIEKHHNQKIDAPSGTLIKLLDAIKDKARPDAREVYDRSQLSEKRDKQEIGISTIRGGTIVGEHEVLFAGHDEVISVKHSAQSKDIFARGALKVAEKLVNKENGFYTYNNLGV</sequence>
<evidence type="ECO:0000313" key="13">
    <source>
        <dbReference type="EMBL" id="SFC46250.1"/>
    </source>
</evidence>
<evidence type="ECO:0000313" key="14">
    <source>
        <dbReference type="Proteomes" id="UP000199612"/>
    </source>
</evidence>
<accession>A0A1I1JLA7</accession>
<dbReference type="GO" id="GO:0008839">
    <property type="term" value="F:4-hydroxy-tetrahydrodipicolinate reductase"/>
    <property type="evidence" value="ECO:0007669"/>
    <property type="project" value="UniProtKB-UniRule"/>
</dbReference>
<comment type="catalytic activity">
    <reaction evidence="9">
        <text>(S)-2,3,4,5-tetrahydrodipicolinate + NADP(+) + H2O = (2S,4S)-4-hydroxy-2,3,4,5-tetrahydrodipicolinate + NADPH + H(+)</text>
        <dbReference type="Rhea" id="RHEA:35331"/>
        <dbReference type="ChEBI" id="CHEBI:15377"/>
        <dbReference type="ChEBI" id="CHEBI:15378"/>
        <dbReference type="ChEBI" id="CHEBI:16845"/>
        <dbReference type="ChEBI" id="CHEBI:57783"/>
        <dbReference type="ChEBI" id="CHEBI:58349"/>
        <dbReference type="ChEBI" id="CHEBI:67139"/>
        <dbReference type="EC" id="1.17.1.8"/>
    </reaction>
</comment>
<dbReference type="Proteomes" id="UP000199612">
    <property type="component" value="Unassembled WGS sequence"/>
</dbReference>
<dbReference type="GO" id="GO:0016726">
    <property type="term" value="F:oxidoreductase activity, acting on CH or CH2 groups, NAD or NADP as acceptor"/>
    <property type="evidence" value="ECO:0007669"/>
    <property type="project" value="UniProtKB-UniRule"/>
</dbReference>
<keyword evidence="3 9" id="KW-0028">Amino-acid biosynthesis</keyword>
<dbReference type="GO" id="GO:0009089">
    <property type="term" value="P:lysine biosynthetic process via diaminopimelate"/>
    <property type="evidence" value="ECO:0007669"/>
    <property type="project" value="UniProtKB-UniRule"/>
</dbReference>
<dbReference type="SUPFAM" id="SSF55347">
    <property type="entry name" value="Glyceraldehyde-3-phosphate dehydrogenase-like, C-terminal domain"/>
    <property type="match status" value="1"/>
</dbReference>
<dbReference type="RefSeq" id="WP_091530362.1">
    <property type="nucleotide sequence ID" value="NZ_FOLT01000007.1"/>
</dbReference>
<evidence type="ECO:0000256" key="8">
    <source>
        <dbReference type="ARBA" id="ARBA00023154"/>
    </source>
</evidence>
<evidence type="ECO:0000256" key="2">
    <source>
        <dbReference type="ARBA" id="ARBA00022490"/>
    </source>
</evidence>
<dbReference type="FunFam" id="3.30.360.10:FF:000009">
    <property type="entry name" value="4-hydroxy-tetrahydrodipicolinate reductase"/>
    <property type="match status" value="1"/>
</dbReference>
<reference evidence="14" key="1">
    <citation type="submission" date="2016-10" db="EMBL/GenBank/DDBJ databases">
        <authorList>
            <person name="Varghese N."/>
            <person name="Submissions S."/>
        </authorList>
    </citation>
    <scope>NUCLEOTIDE SEQUENCE [LARGE SCALE GENOMIC DNA]</scope>
    <source>
        <strain evidence="14">DSM 23664</strain>
    </source>
</reference>
<evidence type="ECO:0000256" key="1">
    <source>
        <dbReference type="ARBA" id="ARBA00006642"/>
    </source>
</evidence>
<dbReference type="EMBL" id="FOLT01000007">
    <property type="protein sequence ID" value="SFC46250.1"/>
    <property type="molecule type" value="Genomic_DNA"/>
</dbReference>
<comment type="caution">
    <text evidence="9">Was originally thought to be a dihydrodipicolinate reductase (DHDPR), catalyzing the conversion of dihydrodipicolinate to tetrahydrodipicolinate. However, it was shown in E.coli that the substrate of the enzymatic reaction is not dihydrodipicolinate (DHDP) but in fact (2S,4S)-4-hydroxy-2,3,4,5-tetrahydrodipicolinic acid (HTPA), the product released by the DapA-catalyzed reaction.</text>
</comment>
<comment type="subcellular location">
    <subcellularLocation>
        <location evidence="9">Cytoplasm</location>
    </subcellularLocation>
</comment>
<feature type="binding site" evidence="9">
    <location>
        <position position="137"/>
    </location>
    <ligand>
        <name>(S)-2,3,4,5-tetrahydrodipicolinate</name>
        <dbReference type="ChEBI" id="CHEBI:16845"/>
    </ligand>
</feature>
<comment type="caution">
    <text evidence="9">Lacks conserved residue(s) required for the propagation of feature annotation.</text>
</comment>
<dbReference type="SUPFAM" id="SSF51735">
    <property type="entry name" value="NAD(P)-binding Rossmann-fold domains"/>
    <property type="match status" value="1"/>
</dbReference>
<dbReference type="NCBIfam" id="TIGR00036">
    <property type="entry name" value="dapB"/>
    <property type="match status" value="1"/>
</dbReference>
<evidence type="ECO:0000256" key="10">
    <source>
        <dbReference type="NCBIfam" id="TIGR00036"/>
    </source>
</evidence>
<gene>
    <name evidence="9" type="primary">dapB</name>
    <name evidence="13" type="ORF">SAMN04488102_10771</name>
</gene>
<keyword evidence="7 9" id="KW-0520">NAD</keyword>
<protein>
    <recommendedName>
        <fullName evidence="9 10">4-hydroxy-tetrahydrodipicolinate reductase</fullName>
        <shortName evidence="9">HTPA reductase</shortName>
        <ecNumber evidence="9 10">1.17.1.8</ecNumber>
    </recommendedName>
</protein>
<keyword evidence="6 9" id="KW-0560">Oxidoreductase</keyword>
<name>A0A1I1JLA7_9LACT</name>
<dbReference type="PIRSF" id="PIRSF000161">
    <property type="entry name" value="DHPR"/>
    <property type="match status" value="1"/>
</dbReference>
<dbReference type="Pfam" id="PF01113">
    <property type="entry name" value="DapB_N"/>
    <property type="match status" value="1"/>
</dbReference>
<dbReference type="GO" id="GO:0019877">
    <property type="term" value="P:diaminopimelate biosynthetic process"/>
    <property type="evidence" value="ECO:0007669"/>
    <property type="project" value="UniProtKB-UniRule"/>
</dbReference>
<feature type="binding site" evidence="9">
    <location>
        <position position="34"/>
    </location>
    <ligand>
        <name>NAD(+)</name>
        <dbReference type="ChEBI" id="CHEBI:57540"/>
    </ligand>
</feature>